<dbReference type="OrthoDB" id="9983560at2759"/>
<feature type="domain" description="FAD-binding PCMH-type" evidence="4">
    <location>
        <begin position="114"/>
        <end position="293"/>
    </location>
</feature>
<dbReference type="InterPro" id="IPR012951">
    <property type="entry name" value="BBE"/>
</dbReference>
<comment type="similarity">
    <text evidence="1">Belongs to the oxygen-dependent FAD-linked oxidoreductase family.</text>
</comment>
<dbReference type="PANTHER" id="PTHR13878">
    <property type="entry name" value="GULONOLACTONE OXIDASE"/>
    <property type="match status" value="1"/>
</dbReference>
<evidence type="ECO:0000256" key="2">
    <source>
        <dbReference type="ARBA" id="ARBA00023002"/>
    </source>
</evidence>
<dbReference type="InterPro" id="IPR016166">
    <property type="entry name" value="FAD-bd_PCMH"/>
</dbReference>
<dbReference type="Pfam" id="PF08031">
    <property type="entry name" value="BBE"/>
    <property type="match status" value="1"/>
</dbReference>
<accession>A0A6A6HBG7</accession>
<gene>
    <name evidence="5" type="ORF">EV356DRAFT_465176</name>
</gene>
<dbReference type="InterPro" id="IPR016169">
    <property type="entry name" value="FAD-bd_PCMH_sub2"/>
</dbReference>
<dbReference type="InterPro" id="IPR006094">
    <property type="entry name" value="Oxid_FAD_bind_N"/>
</dbReference>
<reference evidence="5" key="1">
    <citation type="journal article" date="2020" name="Stud. Mycol.">
        <title>101 Dothideomycetes genomes: a test case for predicting lifestyles and emergence of pathogens.</title>
        <authorList>
            <person name="Haridas S."/>
            <person name="Albert R."/>
            <person name="Binder M."/>
            <person name="Bloem J."/>
            <person name="Labutti K."/>
            <person name="Salamov A."/>
            <person name="Andreopoulos B."/>
            <person name="Baker S."/>
            <person name="Barry K."/>
            <person name="Bills G."/>
            <person name="Bluhm B."/>
            <person name="Cannon C."/>
            <person name="Castanera R."/>
            <person name="Culley D."/>
            <person name="Daum C."/>
            <person name="Ezra D."/>
            <person name="Gonzalez J."/>
            <person name="Henrissat B."/>
            <person name="Kuo A."/>
            <person name="Liang C."/>
            <person name="Lipzen A."/>
            <person name="Lutzoni F."/>
            <person name="Magnuson J."/>
            <person name="Mondo S."/>
            <person name="Nolan M."/>
            <person name="Ohm R."/>
            <person name="Pangilinan J."/>
            <person name="Park H.-J."/>
            <person name="Ramirez L."/>
            <person name="Alfaro M."/>
            <person name="Sun H."/>
            <person name="Tritt A."/>
            <person name="Yoshinaga Y."/>
            <person name="Zwiers L.-H."/>
            <person name="Turgeon B."/>
            <person name="Goodwin S."/>
            <person name="Spatafora J."/>
            <person name="Crous P."/>
            <person name="Grigoriev I."/>
        </authorList>
    </citation>
    <scope>NUCLEOTIDE SEQUENCE</scope>
    <source>
        <strain evidence="5">Tuck. ex Michener</strain>
    </source>
</reference>
<dbReference type="Proteomes" id="UP000800092">
    <property type="component" value="Unassembled WGS sequence"/>
</dbReference>
<keyword evidence="2" id="KW-0560">Oxidoreductase</keyword>
<dbReference type="PANTHER" id="PTHR13878:SF91">
    <property type="entry name" value="FAD BINDING DOMAIN PROTEIN (AFU_ORTHOLOGUE AFUA_6G12070)-RELATED"/>
    <property type="match status" value="1"/>
</dbReference>
<organism evidence="5 6">
    <name type="scientific">Viridothelium virens</name>
    <name type="common">Speckled blister lichen</name>
    <name type="synonym">Trypethelium virens</name>
    <dbReference type="NCBI Taxonomy" id="1048519"/>
    <lineage>
        <taxon>Eukaryota</taxon>
        <taxon>Fungi</taxon>
        <taxon>Dikarya</taxon>
        <taxon>Ascomycota</taxon>
        <taxon>Pezizomycotina</taxon>
        <taxon>Dothideomycetes</taxon>
        <taxon>Dothideomycetes incertae sedis</taxon>
        <taxon>Trypetheliales</taxon>
        <taxon>Trypetheliaceae</taxon>
        <taxon>Viridothelium</taxon>
    </lineage>
</organism>
<evidence type="ECO:0000313" key="5">
    <source>
        <dbReference type="EMBL" id="KAF2235466.1"/>
    </source>
</evidence>
<dbReference type="InterPro" id="IPR036318">
    <property type="entry name" value="FAD-bd_PCMH-like_sf"/>
</dbReference>
<sequence>MSIFFVLILIVHLLCVNGLPKNASSTCRCMPEDSCWPSNDAWTKLNSTVSGKLIATVPLGSPCHDPGYDEEACNILQETWPRVETNFPSPYSVFAPLFQGNSCLPYTPRDSSCTIGKNARFAINVSTPADIASGLAFAQEHNLRTVIKNTGHDLLGKSAGAGALGIWTYNLKNLDFLDYTAEYYVGPAVKLGAGIEGWELVQAAAAQGLKVLSGSCTGVGVAGGYSQGGGHSLLSSQYGLAADNVLEWEVVTGDGQHVTASPTQNSDLYWALSGGGGSTYGVVFSVTMKAWPDGPVAGATLTLTPTNATTDDEIWAAVKSYHTHFNSWMEAGATSAHLAGYRSFELFVLTWADHTKDDVRNLLSGWQSDLDAMGMPYNLTLTLFPTWLEHYANYFGPLPYGFPWLSKVQGGRLVPKTTLTGNLDELISALRNITQDGVFQVLGNGMDVSNTSRAVADNAVLPAWRRSAYSMIAFANWDFNSSWSENVALEDRITNSIDPLLRSVMPDSGSYLNEANPYQMTWKEDFYGANYDRLRSVKTTWDPYGLFYARTAVASDEWIESPDGRLCRTAVPS</sequence>
<evidence type="ECO:0000256" key="1">
    <source>
        <dbReference type="ARBA" id="ARBA00005466"/>
    </source>
</evidence>
<feature type="signal peptide" evidence="3">
    <location>
        <begin position="1"/>
        <end position="18"/>
    </location>
</feature>
<dbReference type="AlphaFoldDB" id="A0A6A6HBG7"/>
<dbReference type="GO" id="GO:0016491">
    <property type="term" value="F:oxidoreductase activity"/>
    <property type="evidence" value="ECO:0007669"/>
    <property type="project" value="UniProtKB-KW"/>
</dbReference>
<dbReference type="Pfam" id="PF01565">
    <property type="entry name" value="FAD_binding_4"/>
    <property type="match status" value="1"/>
</dbReference>
<dbReference type="Gene3D" id="3.30.465.10">
    <property type="match status" value="2"/>
</dbReference>
<feature type="chain" id="PRO_5025574811" evidence="3">
    <location>
        <begin position="19"/>
        <end position="573"/>
    </location>
</feature>
<evidence type="ECO:0000313" key="6">
    <source>
        <dbReference type="Proteomes" id="UP000800092"/>
    </source>
</evidence>
<keyword evidence="6" id="KW-1185">Reference proteome</keyword>
<evidence type="ECO:0000259" key="4">
    <source>
        <dbReference type="PROSITE" id="PS51387"/>
    </source>
</evidence>
<dbReference type="InterPro" id="IPR050432">
    <property type="entry name" value="FAD-linked_Oxidoreductases_BP"/>
</dbReference>
<dbReference type="GO" id="GO:0071949">
    <property type="term" value="F:FAD binding"/>
    <property type="evidence" value="ECO:0007669"/>
    <property type="project" value="InterPro"/>
</dbReference>
<dbReference type="SUPFAM" id="SSF56176">
    <property type="entry name" value="FAD-binding/transporter-associated domain-like"/>
    <property type="match status" value="1"/>
</dbReference>
<protein>
    <submittedName>
        <fullName evidence="5">Putative isoamyl alcohol oxidase</fullName>
    </submittedName>
</protein>
<dbReference type="EMBL" id="ML991791">
    <property type="protein sequence ID" value="KAF2235466.1"/>
    <property type="molecule type" value="Genomic_DNA"/>
</dbReference>
<dbReference type="PROSITE" id="PS51387">
    <property type="entry name" value="FAD_PCMH"/>
    <property type="match status" value="1"/>
</dbReference>
<name>A0A6A6HBG7_VIRVR</name>
<proteinExistence type="inferred from homology"/>
<evidence type="ECO:0000256" key="3">
    <source>
        <dbReference type="SAM" id="SignalP"/>
    </source>
</evidence>
<keyword evidence="3" id="KW-0732">Signal</keyword>